<dbReference type="InterPro" id="IPR001087">
    <property type="entry name" value="GDSL"/>
</dbReference>
<gene>
    <name evidence="3" type="ORF">M409DRAFT_67757</name>
</gene>
<dbReference type="AlphaFoldDB" id="A0A6A6CGT1"/>
<dbReference type="Pfam" id="PF00657">
    <property type="entry name" value="Lipase_GDSL"/>
    <property type="match status" value="1"/>
</dbReference>
<feature type="signal peptide" evidence="2">
    <location>
        <begin position="1"/>
        <end position="19"/>
    </location>
</feature>
<dbReference type="Proteomes" id="UP000799537">
    <property type="component" value="Unassembled WGS sequence"/>
</dbReference>
<dbReference type="EMBL" id="ML993603">
    <property type="protein sequence ID" value="KAF2164626.1"/>
    <property type="molecule type" value="Genomic_DNA"/>
</dbReference>
<evidence type="ECO:0000256" key="1">
    <source>
        <dbReference type="ARBA" id="ARBA00022801"/>
    </source>
</evidence>
<protein>
    <submittedName>
        <fullName evidence="3">Carbohydrate esterase family 16 protein</fullName>
    </submittedName>
</protein>
<keyword evidence="1" id="KW-0378">Hydrolase</keyword>
<proteinExistence type="predicted"/>
<dbReference type="InterPro" id="IPR051058">
    <property type="entry name" value="GDSL_Est/Lipase"/>
</dbReference>
<dbReference type="GO" id="GO:0016788">
    <property type="term" value="F:hydrolase activity, acting on ester bonds"/>
    <property type="evidence" value="ECO:0007669"/>
    <property type="project" value="InterPro"/>
</dbReference>
<evidence type="ECO:0000313" key="3">
    <source>
        <dbReference type="EMBL" id="KAF2164626.1"/>
    </source>
</evidence>
<keyword evidence="2" id="KW-0732">Signal</keyword>
<dbReference type="GeneID" id="54570809"/>
<feature type="chain" id="PRO_5025691063" evidence="2">
    <location>
        <begin position="20"/>
        <end position="357"/>
    </location>
</feature>
<dbReference type="InterPro" id="IPR036514">
    <property type="entry name" value="SGNH_hydro_sf"/>
</dbReference>
<dbReference type="CDD" id="cd01846">
    <property type="entry name" value="fatty_acyltransferase_like"/>
    <property type="match status" value="1"/>
</dbReference>
<dbReference type="OrthoDB" id="1600564at2759"/>
<dbReference type="SUPFAM" id="SSF52266">
    <property type="entry name" value="SGNH hydrolase"/>
    <property type="match status" value="1"/>
</dbReference>
<keyword evidence="4" id="KW-1185">Reference proteome</keyword>
<reference evidence="3" key="1">
    <citation type="journal article" date="2020" name="Stud. Mycol.">
        <title>101 Dothideomycetes genomes: a test case for predicting lifestyles and emergence of pathogens.</title>
        <authorList>
            <person name="Haridas S."/>
            <person name="Albert R."/>
            <person name="Binder M."/>
            <person name="Bloem J."/>
            <person name="Labutti K."/>
            <person name="Salamov A."/>
            <person name="Andreopoulos B."/>
            <person name="Baker S."/>
            <person name="Barry K."/>
            <person name="Bills G."/>
            <person name="Bluhm B."/>
            <person name="Cannon C."/>
            <person name="Castanera R."/>
            <person name="Culley D."/>
            <person name="Daum C."/>
            <person name="Ezra D."/>
            <person name="Gonzalez J."/>
            <person name="Henrissat B."/>
            <person name="Kuo A."/>
            <person name="Liang C."/>
            <person name="Lipzen A."/>
            <person name="Lutzoni F."/>
            <person name="Magnuson J."/>
            <person name="Mondo S."/>
            <person name="Nolan M."/>
            <person name="Ohm R."/>
            <person name="Pangilinan J."/>
            <person name="Park H.-J."/>
            <person name="Ramirez L."/>
            <person name="Alfaro M."/>
            <person name="Sun H."/>
            <person name="Tritt A."/>
            <person name="Yoshinaga Y."/>
            <person name="Zwiers L.-H."/>
            <person name="Turgeon B."/>
            <person name="Goodwin S."/>
            <person name="Spatafora J."/>
            <person name="Crous P."/>
            <person name="Grigoriev I."/>
        </authorList>
    </citation>
    <scope>NUCLEOTIDE SEQUENCE</scope>
    <source>
        <strain evidence="3">ATCC 36951</strain>
    </source>
</reference>
<organism evidence="3 4">
    <name type="scientific">Zasmidium cellare ATCC 36951</name>
    <dbReference type="NCBI Taxonomy" id="1080233"/>
    <lineage>
        <taxon>Eukaryota</taxon>
        <taxon>Fungi</taxon>
        <taxon>Dikarya</taxon>
        <taxon>Ascomycota</taxon>
        <taxon>Pezizomycotina</taxon>
        <taxon>Dothideomycetes</taxon>
        <taxon>Dothideomycetidae</taxon>
        <taxon>Mycosphaerellales</taxon>
        <taxon>Mycosphaerellaceae</taxon>
        <taxon>Zasmidium</taxon>
    </lineage>
</organism>
<name>A0A6A6CGT1_ZASCE</name>
<accession>A0A6A6CGT1</accession>
<dbReference type="PANTHER" id="PTHR45648">
    <property type="entry name" value="GDSL LIPASE/ACYLHYDROLASE FAMILY PROTEIN (AFU_ORTHOLOGUE AFUA_4G14700)"/>
    <property type="match status" value="1"/>
</dbReference>
<evidence type="ECO:0000313" key="4">
    <source>
        <dbReference type="Proteomes" id="UP000799537"/>
    </source>
</evidence>
<dbReference type="PANTHER" id="PTHR45648:SF22">
    <property type="entry name" value="GDSL LIPASE_ACYLHYDROLASE FAMILY PROTEIN (AFU_ORTHOLOGUE AFUA_4G14700)"/>
    <property type="match status" value="1"/>
</dbReference>
<evidence type="ECO:0000256" key="2">
    <source>
        <dbReference type="SAM" id="SignalP"/>
    </source>
</evidence>
<sequence>MYLKCVCLLVASIQANALGSRSPPLGWREFQDLVTFGDSYTDDSRLSYVFSHNGQYPPVGYPNPINLHASDGGRVWPRYVQQYTNVNVHNYAVAGAVCSNKITPKSLGNPNVLIPSVAEYQVPTFLAELNYRLPNGTKFTSIDLPNTLFALWIGTNDLGPDAFITDSQLPGKTLVDYTECVFDQIRRLYAHGARRFVLLNVAPLDLAPQYALPDKGGLSETQYWHNKPANLTAVSFAMQKQVVSVNAVFRYEAESVARELEGSKVTLLDVHSLLTDIYNHPSQYLNGTAPLNVTTYINQCSSNGTCTPRASPDSYMWWDEVHPSEQVERIVAREFVDAVRGWSRWASWHFSKDASAG</sequence>
<dbReference type="Gene3D" id="3.40.50.1110">
    <property type="entry name" value="SGNH hydrolase"/>
    <property type="match status" value="1"/>
</dbReference>
<dbReference type="RefSeq" id="XP_033665515.1">
    <property type="nucleotide sequence ID" value="XM_033817537.1"/>
</dbReference>